<name>A0A4Y2N1F7_ARAVE</name>
<evidence type="ECO:0000313" key="2">
    <source>
        <dbReference type="Proteomes" id="UP000499080"/>
    </source>
</evidence>
<dbReference type="Proteomes" id="UP000499080">
    <property type="component" value="Unassembled WGS sequence"/>
</dbReference>
<sequence>MFFSEEEKIFLSALSYGVQQKPKTLTETQWKHCNSVFSKYLTVEFLTNVSETIPYLMSAIEDKCMSAPYENEFLLMGPLVIYARVKGWAWALEHLLEDYVLPNLEAYSNKENGERAFSFFTNLCADICYGCPDEELSRSCLMKYWKSSGEREFVPIHAGAALLKLILLRKELFPDEMIEWIPYYHEDPRVVESSNVYFKLRLMEDQELALKNNIIF</sequence>
<comment type="caution">
    <text evidence="1">The sequence shown here is derived from an EMBL/GenBank/DDBJ whole genome shotgun (WGS) entry which is preliminary data.</text>
</comment>
<dbReference type="EMBL" id="BGPR01008348">
    <property type="protein sequence ID" value="GBN33201.1"/>
    <property type="molecule type" value="Genomic_DNA"/>
</dbReference>
<proteinExistence type="predicted"/>
<dbReference type="AlphaFoldDB" id="A0A4Y2N1F7"/>
<accession>A0A4Y2N1F7</accession>
<gene>
    <name evidence="1" type="ORF">AVEN_267595_1</name>
</gene>
<dbReference type="OrthoDB" id="6437936at2759"/>
<organism evidence="1 2">
    <name type="scientific">Araneus ventricosus</name>
    <name type="common">Orbweaver spider</name>
    <name type="synonym">Epeira ventricosa</name>
    <dbReference type="NCBI Taxonomy" id="182803"/>
    <lineage>
        <taxon>Eukaryota</taxon>
        <taxon>Metazoa</taxon>
        <taxon>Ecdysozoa</taxon>
        <taxon>Arthropoda</taxon>
        <taxon>Chelicerata</taxon>
        <taxon>Arachnida</taxon>
        <taxon>Araneae</taxon>
        <taxon>Araneomorphae</taxon>
        <taxon>Entelegynae</taxon>
        <taxon>Araneoidea</taxon>
        <taxon>Araneidae</taxon>
        <taxon>Araneus</taxon>
    </lineage>
</organism>
<evidence type="ECO:0000313" key="1">
    <source>
        <dbReference type="EMBL" id="GBN33201.1"/>
    </source>
</evidence>
<protein>
    <submittedName>
        <fullName evidence="1">Uncharacterized protein</fullName>
    </submittedName>
</protein>
<reference evidence="1 2" key="1">
    <citation type="journal article" date="2019" name="Sci. Rep.">
        <title>Orb-weaving spider Araneus ventricosus genome elucidates the spidroin gene catalogue.</title>
        <authorList>
            <person name="Kono N."/>
            <person name="Nakamura H."/>
            <person name="Ohtoshi R."/>
            <person name="Moran D.A.P."/>
            <person name="Shinohara A."/>
            <person name="Yoshida Y."/>
            <person name="Fujiwara M."/>
            <person name="Mori M."/>
            <person name="Tomita M."/>
            <person name="Arakawa K."/>
        </authorList>
    </citation>
    <scope>NUCLEOTIDE SEQUENCE [LARGE SCALE GENOMIC DNA]</scope>
</reference>
<keyword evidence="2" id="KW-1185">Reference proteome</keyword>